<evidence type="ECO:0000313" key="7">
    <source>
        <dbReference type="Proteomes" id="UP000542342"/>
    </source>
</evidence>
<protein>
    <recommendedName>
        <fullName evidence="4">Large ribosomal subunit protein bL17</fullName>
    </recommendedName>
</protein>
<dbReference type="InterPro" id="IPR036373">
    <property type="entry name" value="Ribosomal_bL17_sf"/>
</dbReference>
<proteinExistence type="inferred from homology"/>
<comment type="similarity">
    <text evidence="1 4 5">Belongs to the bacterial ribosomal protein bL17 family.</text>
</comment>
<keyword evidence="7" id="KW-1185">Reference proteome</keyword>
<dbReference type="NCBIfam" id="TIGR00059">
    <property type="entry name" value="L17"/>
    <property type="match status" value="1"/>
</dbReference>
<dbReference type="HAMAP" id="MF_01368">
    <property type="entry name" value="Ribosomal_bL17"/>
    <property type="match status" value="1"/>
</dbReference>
<name>A0A7V9AB65_9BACT</name>
<dbReference type="SUPFAM" id="SSF64263">
    <property type="entry name" value="Prokaryotic ribosomal protein L17"/>
    <property type="match status" value="1"/>
</dbReference>
<dbReference type="Gene3D" id="3.90.1030.10">
    <property type="entry name" value="Ribosomal protein L17"/>
    <property type="match status" value="1"/>
</dbReference>
<evidence type="ECO:0000256" key="3">
    <source>
        <dbReference type="ARBA" id="ARBA00023274"/>
    </source>
</evidence>
<evidence type="ECO:0000256" key="5">
    <source>
        <dbReference type="RuleBase" id="RU000660"/>
    </source>
</evidence>
<evidence type="ECO:0000256" key="1">
    <source>
        <dbReference type="ARBA" id="ARBA00008777"/>
    </source>
</evidence>
<dbReference type="Proteomes" id="UP000542342">
    <property type="component" value="Unassembled WGS sequence"/>
</dbReference>
<dbReference type="InterPro" id="IPR000456">
    <property type="entry name" value="Ribosomal_bL17"/>
</dbReference>
<dbReference type="PROSITE" id="PS01167">
    <property type="entry name" value="RIBOSOMAL_L17"/>
    <property type="match status" value="1"/>
</dbReference>
<evidence type="ECO:0000256" key="4">
    <source>
        <dbReference type="HAMAP-Rule" id="MF_01368"/>
    </source>
</evidence>
<dbReference type="PANTHER" id="PTHR14413:SF16">
    <property type="entry name" value="LARGE RIBOSOMAL SUBUNIT PROTEIN BL17M"/>
    <property type="match status" value="1"/>
</dbReference>
<evidence type="ECO:0000256" key="2">
    <source>
        <dbReference type="ARBA" id="ARBA00022980"/>
    </source>
</evidence>
<keyword evidence="2 4" id="KW-0689">Ribosomal protein</keyword>
<comment type="caution">
    <text evidence="6">The sequence shown here is derived from an EMBL/GenBank/DDBJ whole genome shotgun (WGS) entry which is preliminary data.</text>
</comment>
<keyword evidence="3 4" id="KW-0687">Ribonucleoprotein</keyword>
<evidence type="ECO:0000313" key="6">
    <source>
        <dbReference type="EMBL" id="MBA2225698.1"/>
    </source>
</evidence>
<sequence length="186" mass="21052">MRHRKAGRHLNRTPAHRLALLRNLARALFRHERIRTTVPKAKELRPFAEKIITLAKRAYLILAAAEGKSEAEQKQARVQALHYRRRAAAILGPVAETLLWDDAEDKPLKDPLNPKGNSLDNVLKKLFREIGPRYAERPGGYTRIIKLHDRRLGDAGPVAIIELLKKDEQKVRQRQKPAAAPAPAVS</sequence>
<dbReference type="GO" id="GO:0003735">
    <property type="term" value="F:structural constituent of ribosome"/>
    <property type="evidence" value="ECO:0007669"/>
    <property type="project" value="InterPro"/>
</dbReference>
<accession>A0A7V9AB65</accession>
<dbReference type="InterPro" id="IPR047859">
    <property type="entry name" value="Ribosomal_bL17_CS"/>
</dbReference>
<gene>
    <name evidence="4 6" type="primary">rplQ</name>
    <name evidence="6" type="ORF">H0921_05920</name>
</gene>
<dbReference type="PANTHER" id="PTHR14413">
    <property type="entry name" value="RIBOSOMAL PROTEIN L17"/>
    <property type="match status" value="1"/>
</dbReference>
<dbReference type="GO" id="GO:0006412">
    <property type="term" value="P:translation"/>
    <property type="evidence" value="ECO:0007669"/>
    <property type="project" value="UniProtKB-UniRule"/>
</dbReference>
<dbReference type="GO" id="GO:0022625">
    <property type="term" value="C:cytosolic large ribosomal subunit"/>
    <property type="evidence" value="ECO:0007669"/>
    <property type="project" value="TreeGrafter"/>
</dbReference>
<dbReference type="EMBL" id="JACEFB010000002">
    <property type="protein sequence ID" value="MBA2225698.1"/>
    <property type="molecule type" value="Genomic_DNA"/>
</dbReference>
<dbReference type="Pfam" id="PF01196">
    <property type="entry name" value="Ribosomal_L17"/>
    <property type="match status" value="1"/>
</dbReference>
<organism evidence="6 7">
    <name type="scientific">Thermogemmata fonticola</name>
    <dbReference type="NCBI Taxonomy" id="2755323"/>
    <lineage>
        <taxon>Bacteria</taxon>
        <taxon>Pseudomonadati</taxon>
        <taxon>Planctomycetota</taxon>
        <taxon>Planctomycetia</taxon>
        <taxon>Gemmatales</taxon>
        <taxon>Gemmataceae</taxon>
        <taxon>Thermogemmata</taxon>
    </lineage>
</organism>
<dbReference type="RefSeq" id="WP_194537096.1">
    <property type="nucleotide sequence ID" value="NZ_JACEFB010000002.1"/>
</dbReference>
<comment type="subunit">
    <text evidence="4">Part of the 50S ribosomal subunit. Contacts protein L32.</text>
</comment>
<dbReference type="AlphaFoldDB" id="A0A7V9AB65"/>
<reference evidence="6 7" key="1">
    <citation type="submission" date="2020-07" db="EMBL/GenBank/DDBJ databases">
        <title>Thermogemmata thermophila gen. nov., sp. nov., a novel moderate thermophilic planctomycete from a Kamchatka hot spring.</title>
        <authorList>
            <person name="Elcheninov A.G."/>
            <person name="Podosokorskaya O.A."/>
            <person name="Kovaleva O.L."/>
            <person name="Novikov A."/>
            <person name="Bonch-Osmolovskaya E.A."/>
            <person name="Toshchakov S.V."/>
            <person name="Kublanov I.V."/>
        </authorList>
    </citation>
    <scope>NUCLEOTIDE SEQUENCE [LARGE SCALE GENOMIC DNA]</scope>
    <source>
        <strain evidence="6 7">2918</strain>
    </source>
</reference>